<dbReference type="InterPro" id="IPR006652">
    <property type="entry name" value="Kelch_1"/>
</dbReference>
<accession>E9B320</accession>
<dbReference type="OMA" id="VWVRVCP"/>
<dbReference type="GeneID" id="13453681"/>
<feature type="region of interest" description="Disordered" evidence="1">
    <location>
        <begin position="328"/>
        <end position="388"/>
    </location>
</feature>
<keyword evidence="3" id="KW-1185">Reference proteome</keyword>
<evidence type="ECO:0000313" key="2">
    <source>
        <dbReference type="EMBL" id="CBZ29636.1"/>
    </source>
</evidence>
<dbReference type="RefSeq" id="XP_003878088.1">
    <property type="nucleotide sequence ID" value="XM_003878039.1"/>
</dbReference>
<feature type="compositionally biased region" description="Low complexity" evidence="1">
    <location>
        <begin position="330"/>
        <end position="340"/>
    </location>
</feature>
<dbReference type="Gene3D" id="2.120.10.80">
    <property type="entry name" value="Kelch-type beta propeller"/>
    <property type="match status" value="1"/>
</dbReference>
<dbReference type="KEGG" id="lmi:LMXM_31_2501"/>
<feature type="compositionally biased region" description="Low complexity" evidence="1">
    <location>
        <begin position="261"/>
        <end position="272"/>
    </location>
</feature>
<feature type="compositionally biased region" description="Basic and acidic residues" evidence="1">
    <location>
        <begin position="372"/>
        <end position="388"/>
    </location>
</feature>
<proteinExistence type="predicted"/>
<organism evidence="2 3">
    <name type="scientific">Leishmania mexicana (strain MHOM/GT/2001/U1103)</name>
    <dbReference type="NCBI Taxonomy" id="929439"/>
    <lineage>
        <taxon>Eukaryota</taxon>
        <taxon>Discoba</taxon>
        <taxon>Euglenozoa</taxon>
        <taxon>Kinetoplastea</taxon>
        <taxon>Metakinetoplastina</taxon>
        <taxon>Trypanosomatida</taxon>
        <taxon>Trypanosomatidae</taxon>
        <taxon>Leishmaniinae</taxon>
        <taxon>Leishmania</taxon>
    </lineage>
</organism>
<dbReference type="VEuPathDB" id="TriTrypDB:LmxM.31.2501"/>
<sequence>MPIYIYLYVCRSLYHTHTHTHTQSLINFRARIAQSLVAWRLHFFPQFVAFTALTAVANGLLSAGLPLTWPVIGAGLPPGVMLSVDYGFGTSVKRSGHGSCWCAALGGIVQFGGWPPSELLAEVVRSEGSSCPLFVLPVTTIARHVHRADQRRGIDAFDVALAPHRQRRLRRLCEIASGVAASECSGTLRNFQGRRFSRPGCAADMEDKDGDILGESFSASSSGPSSLSSTTEESNERGFEYDEGYVSEQGVENEADQSRGSSVDTSPSLSSSSRRRSGHGIDARQTLHLHPAAASDGVVADAVNEVVVPPITVELLRQVGLEAGDRIAHSTPASPSAAASQDHMSVSPSTHTDHVKLALRDLTKGRKAGPGMDKEAPSVQADTREVRGKHTVRPLRWRMIRPPVAPRSRHGHHLVSCGERLYVIGGSYWAHGNALASTDMMYDVCTGAWQQISSLFPQRFCAALAKSNAVPATPLAMRALPSPRHLVEEAVEGGALTTRAASAGDEHQVLYYFGGLSYSHQLMNTLHRLWLPQEVLEELPQYGAVPRAQFKGILVCDVQRECTPDERKRGEEATGRLLYMDGFQDGRPMAPYLRVYNLATGVWVRVCPSPDLVRSQISLLQYELVDAVSEGLANEAALSTPVPSVKRESDQSIKWHATRLRRFEVLGGMPARHGKQRRSRMCYSFDTVQMRFDYSHALPVPGLTAHCVVLLPSPGTPSAVAALHSSVKSGEDRRTLADGTTLLSAYQAALRVLRERCGAWSLCCGGNEDWSDAEQNSLGEPVGWLYLLAPRRIPLAEAARVQMERLPIQSKVLTMERDELLGTLF</sequence>
<gene>
    <name evidence="2" type="ORF">LMXM_31_2501</name>
</gene>
<evidence type="ECO:0000313" key="3">
    <source>
        <dbReference type="Proteomes" id="UP000007259"/>
    </source>
</evidence>
<protein>
    <submittedName>
        <fullName evidence="2">Uncharacterized protein</fullName>
    </submittedName>
</protein>
<feature type="compositionally biased region" description="Basic and acidic residues" evidence="1">
    <location>
        <begin position="351"/>
        <end position="364"/>
    </location>
</feature>
<feature type="compositionally biased region" description="Low complexity" evidence="1">
    <location>
        <begin position="215"/>
        <end position="232"/>
    </location>
</feature>
<feature type="region of interest" description="Disordered" evidence="1">
    <location>
        <begin position="207"/>
        <end position="238"/>
    </location>
</feature>
<dbReference type="AlphaFoldDB" id="E9B320"/>
<dbReference type="Pfam" id="PF01344">
    <property type="entry name" value="Kelch_1"/>
    <property type="match status" value="1"/>
</dbReference>
<dbReference type="SUPFAM" id="SSF117281">
    <property type="entry name" value="Kelch motif"/>
    <property type="match status" value="1"/>
</dbReference>
<dbReference type="InterPro" id="IPR015915">
    <property type="entry name" value="Kelch-typ_b-propeller"/>
</dbReference>
<reference evidence="2 3" key="1">
    <citation type="journal article" date="2011" name="Genome Res.">
        <title>Chromosome and gene copy number variation allow major structural change between species and strains of Leishmania.</title>
        <authorList>
            <person name="Rogers M.B."/>
            <person name="Hilley J.D."/>
            <person name="Dickens N.J."/>
            <person name="Wilkes J."/>
            <person name="Bates P.A."/>
            <person name="Depledge D.P."/>
            <person name="Harris D."/>
            <person name="Her Y."/>
            <person name="Herzyk P."/>
            <person name="Imamura H."/>
            <person name="Otto T.D."/>
            <person name="Sanders M."/>
            <person name="Seeger K."/>
            <person name="Dujardin J.C."/>
            <person name="Berriman M."/>
            <person name="Smith D.F."/>
            <person name="Hertz-Fowler C."/>
            <person name="Mottram J.C."/>
        </authorList>
    </citation>
    <scope>NUCLEOTIDE SEQUENCE [LARGE SCALE GENOMIC DNA]</scope>
    <source>
        <strain evidence="2 3">MHOM/GT/2001/U1103</strain>
    </source>
</reference>
<feature type="region of interest" description="Disordered" evidence="1">
    <location>
        <begin position="250"/>
        <end position="279"/>
    </location>
</feature>
<evidence type="ECO:0000256" key="1">
    <source>
        <dbReference type="SAM" id="MobiDB-lite"/>
    </source>
</evidence>
<name>E9B320_LEIMU</name>
<dbReference type="EMBL" id="FR799584">
    <property type="protein sequence ID" value="CBZ29636.1"/>
    <property type="molecule type" value="Genomic_DNA"/>
</dbReference>
<dbReference type="Proteomes" id="UP000007259">
    <property type="component" value="Chromosome 31"/>
</dbReference>
<dbReference type="OrthoDB" id="271578at2759"/>